<gene>
    <name evidence="2" type="ORF">za3_14</name>
</gene>
<dbReference type="EMBL" id="MG807318">
    <property type="protein sequence ID" value="AVL93354.1"/>
    <property type="molecule type" value="Genomic_DNA"/>
</dbReference>
<reference evidence="2" key="1">
    <citation type="journal article" date="2019" name="ISME J.">
        <title>Exploration of the propagation of transpovirons within Mimiviridae reveals a unique example of commensalism in the viral world.</title>
        <authorList>
            <person name="Jeudy S."/>
            <person name="Bertaux L."/>
            <person name="Alempic J.-M."/>
            <person name="Lartigue A."/>
            <person name="Legendre M."/>
            <person name="Belmudes L."/>
            <person name="Santini S."/>
            <person name="Philippe N."/>
            <person name="Beucher L."/>
            <person name="Biondi E.G."/>
            <person name="Juul S."/>
            <person name="Turner D.J."/>
            <person name="Coute Y."/>
            <person name="Claverie J.-M."/>
            <person name="Abergel C."/>
        </authorList>
    </citation>
    <scope>NUCLEOTIDE SEQUENCE</scope>
    <source>
        <strain evidence="2">Z.vigne</strain>
    </source>
</reference>
<protein>
    <submittedName>
        <fullName evidence="2">Uncharacterized protein</fullName>
    </submittedName>
</protein>
<feature type="coiled-coil region" evidence="1">
    <location>
        <begin position="48"/>
        <end position="75"/>
    </location>
</feature>
<organism evidence="2">
    <name type="scientific">Zamilon virus</name>
    <dbReference type="NCBI Taxonomy" id="1411887"/>
    <lineage>
        <taxon>Viruses</taxon>
        <taxon>Varidnaviria</taxon>
        <taxon>Bamfordvirae</taxon>
        <taxon>Preplasmiviricota</taxon>
        <taxon>Polisuviricotina</taxon>
        <taxon>Virophaviricetes</taxon>
        <taxon>Mividavirales</taxon>
        <taxon>Sputniviroviridae</taxon>
        <taxon>Sputnikvirus</taxon>
        <taxon>Sputnikvirus zamilonense</taxon>
        <taxon>Mimivirus-dependent virus Zamilon</taxon>
    </lineage>
</organism>
<evidence type="ECO:0000313" key="2">
    <source>
        <dbReference type="EMBL" id="AVL93354.1"/>
    </source>
</evidence>
<accession>A0A2P1EHK4</accession>
<dbReference type="Proteomes" id="UP000241790">
    <property type="component" value="Segment"/>
</dbReference>
<keyword evidence="1" id="KW-0175">Coiled coil</keyword>
<proteinExistence type="predicted"/>
<evidence type="ECO:0000256" key="1">
    <source>
        <dbReference type="SAM" id="Coils"/>
    </source>
</evidence>
<name>A0A2P1EHK4_9VIRU</name>
<sequence>MDISKTEYHKKYYEANKEKQREYYKEKVKCTICGAVYAKSNASNHKKSKKHNEAMDKLENKYEHLKAKYRKLRKKYYKLAY</sequence>